<dbReference type="AlphaFoldDB" id="A0A7S2LWR3"/>
<sequence>MSYQFELALRQYIAAFDGNNNISPAKFRTRFDNLYHKDFNFLSKHGKTLTREEVYEREASKLANGTKVTLIHFRKIGLDCIDIKLGLVNGGEDSTSTVRIVTTITAGQAVTSKEIDESPESNLFFPTKLMAAKCASAGYKWKEFGTFQTNHGLKTNM</sequence>
<name>A0A7S2LWR3_9STRA</name>
<gene>
    <name evidence="1" type="ORF">SMAR0320_LOCUS16792</name>
</gene>
<organism evidence="1">
    <name type="scientific">Skeletonema marinoi</name>
    <dbReference type="NCBI Taxonomy" id="267567"/>
    <lineage>
        <taxon>Eukaryota</taxon>
        <taxon>Sar</taxon>
        <taxon>Stramenopiles</taxon>
        <taxon>Ochrophyta</taxon>
        <taxon>Bacillariophyta</taxon>
        <taxon>Coscinodiscophyceae</taxon>
        <taxon>Thalassiosirophycidae</taxon>
        <taxon>Thalassiosirales</taxon>
        <taxon>Skeletonemataceae</taxon>
        <taxon>Skeletonema</taxon>
        <taxon>Skeletonema marinoi-dohrnii complex</taxon>
    </lineage>
</organism>
<dbReference type="EMBL" id="HBGZ01023633">
    <property type="protein sequence ID" value="CAD9618649.1"/>
    <property type="molecule type" value="Transcribed_RNA"/>
</dbReference>
<accession>A0A7S2LWR3</accession>
<proteinExistence type="predicted"/>
<protein>
    <submittedName>
        <fullName evidence="1">Uncharacterized protein</fullName>
    </submittedName>
</protein>
<reference evidence="1" key="1">
    <citation type="submission" date="2021-01" db="EMBL/GenBank/DDBJ databases">
        <authorList>
            <person name="Corre E."/>
            <person name="Pelletier E."/>
            <person name="Niang G."/>
            <person name="Scheremetjew M."/>
            <person name="Finn R."/>
            <person name="Kale V."/>
            <person name="Holt S."/>
            <person name="Cochrane G."/>
            <person name="Meng A."/>
            <person name="Brown T."/>
            <person name="Cohen L."/>
        </authorList>
    </citation>
    <scope>NUCLEOTIDE SEQUENCE</scope>
    <source>
        <strain evidence="1">SM1012Den-03</strain>
    </source>
</reference>
<evidence type="ECO:0000313" key="1">
    <source>
        <dbReference type="EMBL" id="CAD9618649.1"/>
    </source>
</evidence>